<dbReference type="InterPro" id="IPR001763">
    <property type="entry name" value="Rhodanese-like_dom"/>
</dbReference>
<evidence type="ECO:0000256" key="1">
    <source>
        <dbReference type="SAM" id="SignalP"/>
    </source>
</evidence>
<feature type="chain" id="PRO_5041272201" evidence="1">
    <location>
        <begin position="21"/>
        <end position="453"/>
    </location>
</feature>
<protein>
    <submittedName>
        <fullName evidence="3">Sulfur transferase selenocysteine-containing protein</fullName>
    </submittedName>
</protein>
<feature type="domain" description="Rhodanese" evidence="2">
    <location>
        <begin position="141"/>
        <end position="233"/>
    </location>
</feature>
<dbReference type="Proteomes" id="UP001228113">
    <property type="component" value="Chromosome"/>
</dbReference>
<dbReference type="AlphaFoldDB" id="A0AA48KBS8"/>
<dbReference type="Gene3D" id="3.40.250.10">
    <property type="entry name" value="Rhodanese-like domain"/>
    <property type="match status" value="3"/>
</dbReference>
<reference evidence="3" key="1">
    <citation type="journal article" date="2023" name="Int. J. Syst. Evol. Microbiol.">
        <title>Mesoterricola silvestris gen. nov., sp. nov., Mesoterricola sediminis sp. nov., Geothrix oryzae sp. nov., Geothrix edaphica sp. nov., Geothrix rubra sp. nov., and Geothrix limicola sp. nov., six novel members of Acidobacteriota isolated from soils.</title>
        <authorList>
            <person name="Itoh H."/>
            <person name="Sugisawa Y."/>
            <person name="Mise K."/>
            <person name="Xu Z."/>
            <person name="Kuniyasu M."/>
            <person name="Ushijima N."/>
            <person name="Kawano K."/>
            <person name="Kobayashi E."/>
            <person name="Shiratori Y."/>
            <person name="Masuda Y."/>
            <person name="Senoo K."/>
        </authorList>
    </citation>
    <scope>NUCLEOTIDE SEQUENCE</scope>
    <source>
        <strain evidence="3">W786</strain>
    </source>
</reference>
<gene>
    <name evidence="3" type="ORF">METESE_13870</name>
</gene>
<evidence type="ECO:0000259" key="2">
    <source>
        <dbReference type="PROSITE" id="PS50206"/>
    </source>
</evidence>
<evidence type="ECO:0000313" key="3">
    <source>
        <dbReference type="EMBL" id="BDU76429.1"/>
    </source>
</evidence>
<dbReference type="EMBL" id="AP027081">
    <property type="protein sequence ID" value="BDU76429.1"/>
    <property type="molecule type" value="Genomic_DNA"/>
</dbReference>
<sequence>MRTLTALLLAASALPGTAQAPPRPVMAKICANCHTTAPGNLRGNFDNLIAKNGAFQLRIDDAIEVLRYDKAALKVEAREAGATAEDTLKLIKKGHEVRVEYVEKDGIRTATRVSVKPPVALAANETLAFADLEKLVALGPEKGNYLLVDCRPQPRFQEGSIPTAINLPFPAFDKLTDRLPADKHKLIIYYCSGKTCNMSPGSSRKAQKLGYTNVKVFVDGMPGWYTRHAGVISADSFREAFLAKAMPAVILDLRGAAAEQGAPAGAVAADPARLEALLQTFPAPKVKPPVLVVDADGGPAARALAERIAQAGYPGVNTLLGGFGAWRAAGLPTTTGKLARTVDFVPKLRPGAIPAAEFTRIAALAPADRKAVILDVRNPDEVATGRLKGALAIPEPELRGRLAEVPRGQRVLVHCSTGMRAELAYHLLREQGYDAAFLNGEIAILDTGEFIAD</sequence>
<evidence type="ECO:0000313" key="4">
    <source>
        <dbReference type="Proteomes" id="UP001228113"/>
    </source>
</evidence>
<dbReference type="PROSITE" id="PS50206">
    <property type="entry name" value="RHODANESE_3"/>
    <property type="match status" value="3"/>
</dbReference>
<dbReference type="CDD" id="cd00158">
    <property type="entry name" value="RHOD"/>
    <property type="match status" value="1"/>
</dbReference>
<feature type="signal peptide" evidence="1">
    <location>
        <begin position="1"/>
        <end position="20"/>
    </location>
</feature>
<feature type="domain" description="Rhodanese" evidence="2">
    <location>
        <begin position="367"/>
        <end position="442"/>
    </location>
</feature>
<feature type="domain" description="Rhodanese" evidence="2">
    <location>
        <begin position="244"/>
        <end position="335"/>
    </location>
</feature>
<dbReference type="Pfam" id="PF00581">
    <property type="entry name" value="Rhodanese"/>
    <property type="match status" value="3"/>
</dbReference>
<dbReference type="KEGG" id="msea:METESE_13870"/>
<dbReference type="PANTHER" id="PTHR43031:SF1">
    <property type="entry name" value="PYRIDINE NUCLEOTIDE-DISULPHIDE OXIDOREDUCTASE"/>
    <property type="match status" value="1"/>
</dbReference>
<dbReference type="RefSeq" id="WP_316411411.1">
    <property type="nucleotide sequence ID" value="NZ_AP027081.1"/>
</dbReference>
<keyword evidence="4" id="KW-1185">Reference proteome</keyword>
<name>A0AA48KBS8_9BACT</name>
<keyword evidence="3" id="KW-0808">Transferase</keyword>
<dbReference type="SUPFAM" id="SSF52821">
    <property type="entry name" value="Rhodanese/Cell cycle control phosphatase"/>
    <property type="match status" value="3"/>
</dbReference>
<dbReference type="InterPro" id="IPR050229">
    <property type="entry name" value="GlpE_sulfurtransferase"/>
</dbReference>
<dbReference type="InterPro" id="IPR036873">
    <property type="entry name" value="Rhodanese-like_dom_sf"/>
</dbReference>
<organism evidence="3 4">
    <name type="scientific">Mesoterricola sediminis</name>
    <dbReference type="NCBI Taxonomy" id="2927980"/>
    <lineage>
        <taxon>Bacteria</taxon>
        <taxon>Pseudomonadati</taxon>
        <taxon>Acidobacteriota</taxon>
        <taxon>Holophagae</taxon>
        <taxon>Holophagales</taxon>
        <taxon>Holophagaceae</taxon>
        <taxon>Mesoterricola</taxon>
    </lineage>
</organism>
<proteinExistence type="predicted"/>
<keyword evidence="1" id="KW-0732">Signal</keyword>
<dbReference type="GO" id="GO:0016740">
    <property type="term" value="F:transferase activity"/>
    <property type="evidence" value="ECO:0007669"/>
    <property type="project" value="UniProtKB-KW"/>
</dbReference>
<dbReference type="PANTHER" id="PTHR43031">
    <property type="entry name" value="FAD-DEPENDENT OXIDOREDUCTASE"/>
    <property type="match status" value="1"/>
</dbReference>
<dbReference type="SMART" id="SM00450">
    <property type="entry name" value="RHOD"/>
    <property type="match status" value="3"/>
</dbReference>
<accession>A0AA48KBS8</accession>